<gene>
    <name evidence="2" type="ORF">CKY28_05560</name>
</gene>
<organism evidence="2 3">
    <name type="scientific">Sphingomonas lenta</name>
    <dbReference type="NCBI Taxonomy" id="1141887"/>
    <lineage>
        <taxon>Bacteria</taxon>
        <taxon>Pseudomonadati</taxon>
        <taxon>Pseudomonadota</taxon>
        <taxon>Alphaproteobacteria</taxon>
        <taxon>Sphingomonadales</taxon>
        <taxon>Sphingomonadaceae</taxon>
        <taxon>Sphingomonas</taxon>
    </lineage>
</organism>
<protein>
    <recommendedName>
        <fullName evidence="1">Hemerythrin-like domain-containing protein</fullName>
    </recommendedName>
</protein>
<proteinExistence type="predicted"/>
<keyword evidence="3" id="KW-1185">Reference proteome</keyword>
<accession>A0A2A2SHX8</accession>
<name>A0A2A2SHX8_9SPHN</name>
<evidence type="ECO:0000313" key="3">
    <source>
        <dbReference type="Proteomes" id="UP000218151"/>
    </source>
</evidence>
<sequence>MASYEQLAKEHGAIEQLAAGLVDMLDLPEPDPEATAAAFRVLATELHEHLAIEDSAIYPRLITAADPGAAATAERFNAELAALKQDWQAFRIEWSDEAIRDDWPIFLDEGHAMLKRIRARLQAENDLLYPVALQRSIIPLRSPETVWV</sequence>
<dbReference type="OrthoDB" id="7203877at2"/>
<comment type="caution">
    <text evidence="2">The sequence shown here is derived from an EMBL/GenBank/DDBJ whole genome shotgun (WGS) entry which is preliminary data.</text>
</comment>
<dbReference type="RefSeq" id="WP_095997336.1">
    <property type="nucleotide sequence ID" value="NZ_NSLI01000002.1"/>
</dbReference>
<reference evidence="3" key="1">
    <citation type="submission" date="2017-09" db="EMBL/GenBank/DDBJ databases">
        <authorList>
            <person name="Feng G."/>
            <person name="Zhu H."/>
        </authorList>
    </citation>
    <scope>NUCLEOTIDE SEQUENCE [LARGE SCALE GENOMIC DNA]</scope>
    <source>
        <strain evidence="3">1PNM-20</strain>
    </source>
</reference>
<dbReference type="AlphaFoldDB" id="A0A2A2SHX8"/>
<dbReference type="Gene3D" id="1.20.120.520">
    <property type="entry name" value="nmb1532 protein domain like"/>
    <property type="match status" value="1"/>
</dbReference>
<dbReference type="Pfam" id="PF01814">
    <property type="entry name" value="Hemerythrin"/>
    <property type="match status" value="1"/>
</dbReference>
<dbReference type="InterPro" id="IPR012312">
    <property type="entry name" value="Hemerythrin-like"/>
</dbReference>
<dbReference type="Proteomes" id="UP000218151">
    <property type="component" value="Unassembled WGS sequence"/>
</dbReference>
<feature type="domain" description="Hemerythrin-like" evidence="1">
    <location>
        <begin position="4"/>
        <end position="131"/>
    </location>
</feature>
<dbReference type="EMBL" id="NSLI01000002">
    <property type="protein sequence ID" value="PAX08825.1"/>
    <property type="molecule type" value="Genomic_DNA"/>
</dbReference>
<evidence type="ECO:0000259" key="1">
    <source>
        <dbReference type="Pfam" id="PF01814"/>
    </source>
</evidence>
<evidence type="ECO:0000313" key="2">
    <source>
        <dbReference type="EMBL" id="PAX08825.1"/>
    </source>
</evidence>